<feature type="transmembrane region" description="Helical" evidence="1">
    <location>
        <begin position="339"/>
        <end position="360"/>
    </location>
</feature>
<sequence length="574" mass="61782">MDLPDAPPLCAAPHSTERDTSIKCSIFTGSFIPLPLHDPTPPPPSSLLFFSYNINYNGWGGEGSSSQSGLPPILNLLQTLNPDVILLSEVAYGCYGPGVEALAEALGFAFAYSTAFVSTSSECTTGNAVISRYPISSSEGLRFDGQCCWFDGRAGGRGAVLASIDVGLDISLAVASTHLESGNKDKFLPAVTLRASQARQIASELSSFCPSCQTRVIAGDLNAPFRAIDPVGITLRYSGFRDTHSSLSHSHRRTYEGAGHEGDFRERFGMQTLDYIYISSDNEAKHPGACHDPDLCHGWSDHIGIWSVIPTGGSGAVNYDASLLSSLSQPTGEPYKTDWLWLNFAAVSLFLLLHGSFLYWRLRHPKRKATPPTPYVPAKRSTKVLAFVIFISAIIGAFMLSWHRDVSFMTALFIGIYTTISPHLGSSRLFILHVIVRLVSMSLILSLVFNIPAGRPDLAVPAFLQALWLYREIRGGSVDGERVGDSLASTVLLLMFVTFDFLAAGGGDGAANPFMAGDIVSPAIVVSCGTWVVLVLVNGLVGSFVMLLGSKFAKERVHSVTAVQLELSHVNLTV</sequence>
<keyword evidence="4" id="KW-1185">Reference proteome</keyword>
<protein>
    <recommendedName>
        <fullName evidence="2">Endonuclease/exonuclease/phosphatase domain-containing protein</fullName>
    </recommendedName>
</protein>
<feature type="transmembrane region" description="Helical" evidence="1">
    <location>
        <begin position="486"/>
        <end position="504"/>
    </location>
</feature>
<keyword evidence="1" id="KW-0472">Membrane</keyword>
<evidence type="ECO:0000313" key="3">
    <source>
        <dbReference type="EMBL" id="GMI30273.1"/>
    </source>
</evidence>
<feature type="transmembrane region" description="Helical" evidence="1">
    <location>
        <begin position="431"/>
        <end position="452"/>
    </location>
</feature>
<reference evidence="4" key="1">
    <citation type="journal article" date="2023" name="Commun. Biol.">
        <title>Genome analysis of Parmales, the sister group of diatoms, reveals the evolutionary specialization of diatoms from phago-mixotrophs to photoautotrophs.</title>
        <authorList>
            <person name="Ban H."/>
            <person name="Sato S."/>
            <person name="Yoshikawa S."/>
            <person name="Yamada K."/>
            <person name="Nakamura Y."/>
            <person name="Ichinomiya M."/>
            <person name="Sato N."/>
            <person name="Blanc-Mathieu R."/>
            <person name="Endo H."/>
            <person name="Kuwata A."/>
            <person name="Ogata H."/>
        </authorList>
    </citation>
    <scope>NUCLEOTIDE SEQUENCE [LARGE SCALE GENOMIC DNA]</scope>
</reference>
<dbReference type="EMBL" id="BRYA01000702">
    <property type="protein sequence ID" value="GMI30273.1"/>
    <property type="molecule type" value="Genomic_DNA"/>
</dbReference>
<evidence type="ECO:0000256" key="1">
    <source>
        <dbReference type="SAM" id="Phobius"/>
    </source>
</evidence>
<dbReference type="Gene3D" id="3.60.10.10">
    <property type="entry name" value="Endonuclease/exonuclease/phosphatase"/>
    <property type="match status" value="1"/>
</dbReference>
<gene>
    <name evidence="3" type="ORF">TrCOL_g5526</name>
</gene>
<dbReference type="SUPFAM" id="SSF56219">
    <property type="entry name" value="DNase I-like"/>
    <property type="match status" value="1"/>
</dbReference>
<comment type="caution">
    <text evidence="3">The sequence shown here is derived from an EMBL/GenBank/DDBJ whole genome shotgun (WGS) entry which is preliminary data.</text>
</comment>
<feature type="transmembrane region" description="Helical" evidence="1">
    <location>
        <begin position="381"/>
        <end position="400"/>
    </location>
</feature>
<dbReference type="PANTHER" id="PTHR14859">
    <property type="entry name" value="CALCOFLUOR WHITE HYPERSENSITIVE PROTEIN PRECURSOR"/>
    <property type="match status" value="1"/>
</dbReference>
<dbReference type="InterPro" id="IPR051916">
    <property type="entry name" value="GPI-anchor_lipid_remodeler"/>
</dbReference>
<dbReference type="PANTHER" id="PTHR14859:SF1">
    <property type="entry name" value="PGAP2-INTERACTING PROTEIN"/>
    <property type="match status" value="1"/>
</dbReference>
<proteinExistence type="predicted"/>
<dbReference type="OrthoDB" id="200415at2759"/>
<dbReference type="GO" id="GO:0016020">
    <property type="term" value="C:membrane"/>
    <property type="evidence" value="ECO:0007669"/>
    <property type="project" value="GOC"/>
</dbReference>
<dbReference type="Proteomes" id="UP001165065">
    <property type="component" value="Unassembled WGS sequence"/>
</dbReference>
<dbReference type="AlphaFoldDB" id="A0A9W7G031"/>
<organism evidence="3 4">
    <name type="scientific">Triparma columacea</name>
    <dbReference type="NCBI Taxonomy" id="722753"/>
    <lineage>
        <taxon>Eukaryota</taxon>
        <taxon>Sar</taxon>
        <taxon>Stramenopiles</taxon>
        <taxon>Ochrophyta</taxon>
        <taxon>Bolidophyceae</taxon>
        <taxon>Parmales</taxon>
        <taxon>Triparmaceae</taxon>
        <taxon>Triparma</taxon>
    </lineage>
</organism>
<dbReference type="GO" id="GO:0003824">
    <property type="term" value="F:catalytic activity"/>
    <property type="evidence" value="ECO:0007669"/>
    <property type="project" value="InterPro"/>
</dbReference>
<dbReference type="GO" id="GO:0006506">
    <property type="term" value="P:GPI anchor biosynthetic process"/>
    <property type="evidence" value="ECO:0007669"/>
    <property type="project" value="TreeGrafter"/>
</dbReference>
<name>A0A9W7G031_9STRA</name>
<feature type="transmembrane region" description="Helical" evidence="1">
    <location>
        <begin position="524"/>
        <end position="548"/>
    </location>
</feature>
<accession>A0A9W7G031</accession>
<dbReference type="Pfam" id="PF03372">
    <property type="entry name" value="Exo_endo_phos"/>
    <property type="match status" value="1"/>
</dbReference>
<evidence type="ECO:0000313" key="4">
    <source>
        <dbReference type="Proteomes" id="UP001165065"/>
    </source>
</evidence>
<keyword evidence="1" id="KW-1133">Transmembrane helix</keyword>
<dbReference type="InterPro" id="IPR036691">
    <property type="entry name" value="Endo/exonu/phosph_ase_sf"/>
</dbReference>
<evidence type="ECO:0000259" key="2">
    <source>
        <dbReference type="Pfam" id="PF03372"/>
    </source>
</evidence>
<keyword evidence="1" id="KW-0812">Transmembrane</keyword>
<feature type="domain" description="Endonuclease/exonuclease/phosphatase" evidence="2">
    <location>
        <begin position="51"/>
        <end position="302"/>
    </location>
</feature>
<dbReference type="InterPro" id="IPR005135">
    <property type="entry name" value="Endo/exonuclease/phosphatase"/>
</dbReference>